<comment type="similarity">
    <text evidence="2 12">Belongs to the amiloride-sensitive sodium channel (TC 1.A.6) family.</text>
</comment>
<evidence type="ECO:0000313" key="15">
    <source>
        <dbReference type="Proteomes" id="UP000494040"/>
    </source>
</evidence>
<accession>A0A8I6TGU3</accession>
<keyword evidence="10 12" id="KW-0739">Sodium transport</keyword>
<keyword evidence="5 12" id="KW-0812">Transmembrane</keyword>
<comment type="subcellular location">
    <subcellularLocation>
        <location evidence="1">Membrane</location>
        <topology evidence="1">Multi-pass membrane protein</topology>
    </subcellularLocation>
</comment>
<evidence type="ECO:0000313" key="14">
    <source>
        <dbReference type="EnsemblMetazoa" id="XP_014248735.2"/>
    </source>
</evidence>
<keyword evidence="11 12" id="KW-0407">Ion channel</keyword>
<evidence type="ECO:0000256" key="6">
    <source>
        <dbReference type="ARBA" id="ARBA00022989"/>
    </source>
</evidence>
<keyword evidence="8 12" id="KW-0406">Ion transport</keyword>
<keyword evidence="4 12" id="KW-0894">Sodium channel</keyword>
<organism evidence="14 15">
    <name type="scientific">Cimex lectularius</name>
    <name type="common">Bed bug</name>
    <name type="synonym">Acanthia lectularia</name>
    <dbReference type="NCBI Taxonomy" id="79782"/>
    <lineage>
        <taxon>Eukaryota</taxon>
        <taxon>Metazoa</taxon>
        <taxon>Ecdysozoa</taxon>
        <taxon>Arthropoda</taxon>
        <taxon>Hexapoda</taxon>
        <taxon>Insecta</taxon>
        <taxon>Pterygota</taxon>
        <taxon>Neoptera</taxon>
        <taxon>Paraneoptera</taxon>
        <taxon>Hemiptera</taxon>
        <taxon>Heteroptera</taxon>
        <taxon>Panheteroptera</taxon>
        <taxon>Cimicomorpha</taxon>
        <taxon>Cimicidae</taxon>
        <taxon>Cimex</taxon>
    </lineage>
</organism>
<dbReference type="KEGG" id="clec:106666198"/>
<reference evidence="14" key="1">
    <citation type="submission" date="2022-01" db="UniProtKB">
        <authorList>
            <consortium name="EnsemblMetazoa"/>
        </authorList>
    </citation>
    <scope>IDENTIFICATION</scope>
</reference>
<dbReference type="EnsemblMetazoa" id="XM_014393249.2">
    <property type="protein sequence ID" value="XP_014248735.2"/>
    <property type="gene ID" value="LOC106666198"/>
</dbReference>
<dbReference type="GeneID" id="106666198"/>
<dbReference type="GO" id="GO:0015280">
    <property type="term" value="F:ligand-gated sodium channel activity"/>
    <property type="evidence" value="ECO:0007669"/>
    <property type="project" value="TreeGrafter"/>
</dbReference>
<feature type="transmembrane region" description="Helical" evidence="13">
    <location>
        <begin position="21"/>
        <end position="40"/>
    </location>
</feature>
<sequence>MQAQVKVAKKKSFCKSFLTDAKDYVVLFISTSSIHGLSHIVAKNRHPTENLFWVIVVVAAMWWTTSLSLSTWYRFSQNPTVVSIERNYKEWRTNFPAVSLCPLMKYESESVDAYVETNFKHVEDKDGLTFFIEGLVNTTLINNELNGDNIHIKPKDYWKLLEDVKLVLKYNVSNSNMNMYSVLEMTKSFTESGLCYVYNSAIAQYSSPKCWKTNNCPFEPDIQTFKGSPLDGDIFAQLMNMNTGYELFIHGPWEVPDAAIANIRAENNSYKTLDVTAQSIYSTEAAAELTISQRKCRHPGESNLAISPVYSYNMCRMDCRVKKMISMCNCVPHFYRHMGRKTKVCNSRGLACVKKHRDFFIKLRDPVTEAKVQCDCVPSCNEDNFLVDTDNTMSWNLGTNLKWGLTKYPKMRLKRDVIFGWSDLLVSIGGTAGLFLGCSLLSFAEIFYFLTLQLFLFILQRCNN</sequence>
<evidence type="ECO:0000256" key="12">
    <source>
        <dbReference type="RuleBase" id="RU000679"/>
    </source>
</evidence>
<evidence type="ECO:0000256" key="4">
    <source>
        <dbReference type="ARBA" id="ARBA00022461"/>
    </source>
</evidence>
<dbReference type="Gene3D" id="1.10.287.820">
    <property type="entry name" value="Acid-sensing ion channel domain"/>
    <property type="match status" value="1"/>
</dbReference>
<keyword evidence="6 13" id="KW-1133">Transmembrane helix</keyword>
<keyword evidence="7" id="KW-0915">Sodium</keyword>
<dbReference type="GO" id="GO:0005886">
    <property type="term" value="C:plasma membrane"/>
    <property type="evidence" value="ECO:0007669"/>
    <property type="project" value="TreeGrafter"/>
</dbReference>
<dbReference type="Pfam" id="PF00858">
    <property type="entry name" value="ASC"/>
    <property type="match status" value="1"/>
</dbReference>
<dbReference type="AlphaFoldDB" id="A0A8I6TGU3"/>
<keyword evidence="15" id="KW-1185">Reference proteome</keyword>
<feature type="transmembrane region" description="Helical" evidence="13">
    <location>
        <begin position="417"/>
        <end position="436"/>
    </location>
</feature>
<evidence type="ECO:0000256" key="3">
    <source>
        <dbReference type="ARBA" id="ARBA00022448"/>
    </source>
</evidence>
<keyword evidence="9 13" id="KW-0472">Membrane</keyword>
<name>A0A8I6TGU3_CIMLE</name>
<dbReference type="Proteomes" id="UP000494040">
    <property type="component" value="Unassembled WGS sequence"/>
</dbReference>
<dbReference type="OrthoDB" id="6628406at2759"/>
<evidence type="ECO:0000256" key="5">
    <source>
        <dbReference type="ARBA" id="ARBA00022692"/>
    </source>
</evidence>
<evidence type="ECO:0000256" key="9">
    <source>
        <dbReference type="ARBA" id="ARBA00023136"/>
    </source>
</evidence>
<evidence type="ECO:0000256" key="1">
    <source>
        <dbReference type="ARBA" id="ARBA00004141"/>
    </source>
</evidence>
<protein>
    <submittedName>
        <fullName evidence="14">Uncharacterized protein</fullName>
    </submittedName>
</protein>
<feature type="transmembrane region" description="Helical" evidence="13">
    <location>
        <begin position="52"/>
        <end position="73"/>
    </location>
</feature>
<dbReference type="PANTHER" id="PTHR11690:SF240">
    <property type="entry name" value="PICKPOCKET 25-RELATED"/>
    <property type="match status" value="1"/>
</dbReference>
<feature type="transmembrane region" description="Helical" evidence="13">
    <location>
        <begin position="442"/>
        <end position="459"/>
    </location>
</feature>
<dbReference type="PANTHER" id="PTHR11690">
    <property type="entry name" value="AMILORIDE-SENSITIVE SODIUM CHANNEL-RELATED"/>
    <property type="match status" value="1"/>
</dbReference>
<evidence type="ECO:0000256" key="7">
    <source>
        <dbReference type="ARBA" id="ARBA00023053"/>
    </source>
</evidence>
<evidence type="ECO:0000256" key="11">
    <source>
        <dbReference type="ARBA" id="ARBA00023303"/>
    </source>
</evidence>
<proteinExistence type="inferred from homology"/>
<evidence type="ECO:0000256" key="2">
    <source>
        <dbReference type="ARBA" id="ARBA00007193"/>
    </source>
</evidence>
<evidence type="ECO:0000256" key="10">
    <source>
        <dbReference type="ARBA" id="ARBA00023201"/>
    </source>
</evidence>
<keyword evidence="3 12" id="KW-0813">Transport</keyword>
<dbReference type="RefSeq" id="XP_014248735.2">
    <property type="nucleotide sequence ID" value="XM_014393249.2"/>
</dbReference>
<evidence type="ECO:0000256" key="13">
    <source>
        <dbReference type="SAM" id="Phobius"/>
    </source>
</evidence>
<evidence type="ECO:0000256" key="8">
    <source>
        <dbReference type="ARBA" id="ARBA00023065"/>
    </source>
</evidence>
<dbReference type="OMA" id="CRFTHEA"/>
<dbReference type="InterPro" id="IPR001873">
    <property type="entry name" value="ENaC"/>
</dbReference>
<dbReference type="Gene3D" id="1.10.287.770">
    <property type="entry name" value="YojJ-like"/>
    <property type="match status" value="1"/>
</dbReference>